<protein>
    <recommendedName>
        <fullName evidence="4">Retrotransposon gag domain-containing protein</fullName>
    </recommendedName>
</protein>
<keyword evidence="3" id="KW-1185">Reference proteome</keyword>
<comment type="caution">
    <text evidence="2">The sequence shown here is derived from an EMBL/GenBank/DDBJ whole genome shotgun (WGS) entry which is preliminary data.</text>
</comment>
<name>A0ABS8WUA3_DATST</name>
<dbReference type="EMBL" id="JACEIK010013452">
    <property type="protein sequence ID" value="MCE3216514.1"/>
    <property type="molecule type" value="Genomic_DNA"/>
</dbReference>
<proteinExistence type="predicted"/>
<evidence type="ECO:0000256" key="1">
    <source>
        <dbReference type="SAM" id="MobiDB-lite"/>
    </source>
</evidence>
<reference evidence="2 3" key="1">
    <citation type="journal article" date="2021" name="BMC Genomics">
        <title>Datura genome reveals duplications of psychoactive alkaloid biosynthetic genes and high mutation rate following tissue culture.</title>
        <authorList>
            <person name="Rajewski A."/>
            <person name="Carter-House D."/>
            <person name="Stajich J."/>
            <person name="Litt A."/>
        </authorList>
    </citation>
    <scope>NUCLEOTIDE SEQUENCE [LARGE SCALE GENOMIC DNA]</scope>
    <source>
        <strain evidence="2">AR-01</strain>
    </source>
</reference>
<evidence type="ECO:0000313" key="2">
    <source>
        <dbReference type="EMBL" id="MCE3216514.1"/>
    </source>
</evidence>
<sequence>MFSEQVTQERQKPSTISEIDPNGLTPTKEVQTETLDGSYSIAHLVSDCLIPASKRETFGYWVIKEMIHQVMNMSETEDVEFAFYPAKSYRRFRQNDISVQEYSLGFVRLARYTTKMVSTMQTRVRRFMIGLRPQLIDEFSKSTLIEEIDPSSIMAYAR</sequence>
<evidence type="ECO:0000313" key="3">
    <source>
        <dbReference type="Proteomes" id="UP000823775"/>
    </source>
</evidence>
<gene>
    <name evidence="2" type="ORF">HAX54_006760</name>
</gene>
<accession>A0ABS8WUA3</accession>
<feature type="region of interest" description="Disordered" evidence="1">
    <location>
        <begin position="1"/>
        <end position="26"/>
    </location>
</feature>
<evidence type="ECO:0008006" key="4">
    <source>
        <dbReference type="Google" id="ProtNLM"/>
    </source>
</evidence>
<organism evidence="2 3">
    <name type="scientific">Datura stramonium</name>
    <name type="common">Jimsonweed</name>
    <name type="synonym">Common thornapple</name>
    <dbReference type="NCBI Taxonomy" id="4076"/>
    <lineage>
        <taxon>Eukaryota</taxon>
        <taxon>Viridiplantae</taxon>
        <taxon>Streptophyta</taxon>
        <taxon>Embryophyta</taxon>
        <taxon>Tracheophyta</taxon>
        <taxon>Spermatophyta</taxon>
        <taxon>Magnoliopsida</taxon>
        <taxon>eudicotyledons</taxon>
        <taxon>Gunneridae</taxon>
        <taxon>Pentapetalae</taxon>
        <taxon>asterids</taxon>
        <taxon>lamiids</taxon>
        <taxon>Solanales</taxon>
        <taxon>Solanaceae</taxon>
        <taxon>Solanoideae</taxon>
        <taxon>Datureae</taxon>
        <taxon>Datura</taxon>
    </lineage>
</organism>
<dbReference type="Proteomes" id="UP000823775">
    <property type="component" value="Unassembled WGS sequence"/>
</dbReference>